<name>A0A182NWL2_9DIPT</name>
<organism evidence="1 2">
    <name type="scientific">Anopheles dirus</name>
    <dbReference type="NCBI Taxonomy" id="7168"/>
    <lineage>
        <taxon>Eukaryota</taxon>
        <taxon>Metazoa</taxon>
        <taxon>Ecdysozoa</taxon>
        <taxon>Arthropoda</taxon>
        <taxon>Hexapoda</taxon>
        <taxon>Insecta</taxon>
        <taxon>Pterygota</taxon>
        <taxon>Neoptera</taxon>
        <taxon>Endopterygota</taxon>
        <taxon>Diptera</taxon>
        <taxon>Nematocera</taxon>
        <taxon>Culicoidea</taxon>
        <taxon>Culicidae</taxon>
        <taxon>Anophelinae</taxon>
        <taxon>Anopheles</taxon>
    </lineage>
</organism>
<accession>A0A182NWL2</accession>
<dbReference type="Proteomes" id="UP000075884">
    <property type="component" value="Unassembled WGS sequence"/>
</dbReference>
<protein>
    <submittedName>
        <fullName evidence="1">Uncharacterized protein</fullName>
    </submittedName>
</protein>
<proteinExistence type="predicted"/>
<keyword evidence="2" id="KW-1185">Reference proteome</keyword>
<evidence type="ECO:0000313" key="2">
    <source>
        <dbReference type="Proteomes" id="UP000075884"/>
    </source>
</evidence>
<dbReference type="EnsemblMetazoa" id="ADIR014280-RA">
    <property type="protein sequence ID" value="ADIR014280-PA"/>
    <property type="gene ID" value="ADIR014280"/>
</dbReference>
<reference evidence="1" key="2">
    <citation type="submission" date="2020-05" db="UniProtKB">
        <authorList>
            <consortium name="EnsemblMetazoa"/>
        </authorList>
    </citation>
    <scope>IDENTIFICATION</scope>
    <source>
        <strain evidence="1">WRAIR2</strain>
    </source>
</reference>
<evidence type="ECO:0000313" key="1">
    <source>
        <dbReference type="EnsemblMetazoa" id="ADIR014280-PA"/>
    </source>
</evidence>
<dbReference type="VEuPathDB" id="VectorBase:ADIR014280"/>
<dbReference type="AlphaFoldDB" id="A0A182NWL2"/>
<reference evidence="2" key="1">
    <citation type="submission" date="2013-03" db="EMBL/GenBank/DDBJ databases">
        <title>The Genome Sequence of Anopheles dirus WRAIR2.</title>
        <authorList>
            <consortium name="The Broad Institute Genomics Platform"/>
            <person name="Neafsey D.E."/>
            <person name="Walton C."/>
            <person name="Walker B."/>
            <person name="Young S.K."/>
            <person name="Zeng Q."/>
            <person name="Gargeya S."/>
            <person name="Fitzgerald M."/>
            <person name="Haas B."/>
            <person name="Abouelleil A."/>
            <person name="Allen A.W."/>
            <person name="Alvarado L."/>
            <person name="Arachchi H.M."/>
            <person name="Berlin A.M."/>
            <person name="Chapman S.B."/>
            <person name="Gainer-Dewar J."/>
            <person name="Goldberg J."/>
            <person name="Griggs A."/>
            <person name="Gujja S."/>
            <person name="Hansen M."/>
            <person name="Howarth C."/>
            <person name="Imamovic A."/>
            <person name="Ireland A."/>
            <person name="Larimer J."/>
            <person name="McCowan C."/>
            <person name="Murphy C."/>
            <person name="Pearson M."/>
            <person name="Poon T.W."/>
            <person name="Priest M."/>
            <person name="Roberts A."/>
            <person name="Saif S."/>
            <person name="Shea T."/>
            <person name="Sisk P."/>
            <person name="Sykes S."/>
            <person name="Wortman J."/>
            <person name="Nusbaum C."/>
            <person name="Birren B."/>
        </authorList>
    </citation>
    <scope>NUCLEOTIDE SEQUENCE [LARGE SCALE GENOMIC DNA]</scope>
    <source>
        <strain evidence="2">WRAIR2</strain>
    </source>
</reference>
<sequence>MPGIITRTEQQSAEGTVAVSAQYTLSRMLEHPLGGVAAVPVNHERWFSCNLHSRCNSGCFSARIHLSNDAPYFVRRGSQTYQLV</sequence>